<dbReference type="SUPFAM" id="SSF52743">
    <property type="entry name" value="Subtilisin-like"/>
    <property type="match status" value="1"/>
</dbReference>
<keyword evidence="5 11" id="KW-0732">Signal</keyword>
<dbReference type="PROSITE" id="PS51892">
    <property type="entry name" value="SUBTILASE"/>
    <property type="match status" value="1"/>
</dbReference>
<dbReference type="InterPro" id="IPR034213">
    <property type="entry name" value="S8_Vpr-like"/>
</dbReference>
<sequence length="1433" mass="150185">MKKPNIIQKISGVSLALALTVSLSLPSVSSAATVDLQAGSFLKAQEALTVEATPAFISPELNTDSARQVRVIVQLDGNPIAVDKFAARSVARTFTAQSEQNAESAIATEQTAFVDQAAKHGISLQVNYQYNTVLNGLEVTLPANKIPELAKLPGVKSIHENKTYYSIPVQDPPTLTASEATYDNAPLDQIGVPEAWAKGLTGEGINIGVIDTGIDYEHPDLKAAYKGGYDSFEQDNDPYEEPLLDKKDDPYGTGFSGTTHGTHVSGTIAGQAANKSSEIVQKGIAYKSNLYVYKVLGRNAKTGRSSGSSAQVIDGIEHAVKDGMNVINLSLGSDSEKDPNSPDSIAINNAVLSGVVAVVANGNAAQDQNYYYSMGSPATAQLAISVGAATSPSHSYSNRASVSIATYGDHGERMSVASDTYYNLNTMSWQTFHEDFASILGTEPLELVYANLGFPDDFTSKDVKGKVVIVSRGVLGYVDKIRIAQLNGAKAIIIFNGQAKSDDITQANLSNGIPGYDGYINSNQGDGVDHIPAFDMVGKEGRALARQIIERQNSKQKFFITFGADYLRTDNPGNTMAGFSSRGPNGDELLSIKPDVSAPGVNIMSTYPAFAKFHPDASYEHAYKRSSGTSMASPHVAGLAVLLKQQHPSWTPFDIRAALANTSVALFDENKIRYDVYSQGAGLVNIANAIQTPALLETVEKITILDKNFNRQEVVNYNPSASFGVMEPGSDAKQIQLQLKNLSANPVQYEASYVLHNNVTSDPTKPIATPDVSNIAVQLQGVGANGAISAEPGKSQPFFLSVQPNSSAATGVYEGEVVLKSAGLPTLHLPFVVHVGKENPATGFGLQELSLTNPVIYPNQTGAKRSTDLTLRLTTDKTNQIGLYVYGLDDKLIGQIDGITTSEEQGSNARLKQGAYSFKGIDGSYVPLDDNGMPVLDANGQLVIQHLKNGIYKLEVEAPELNAKGEVESNTNGPKFFVAMISIRVDNTSSGSSSGGGGGGSGRSNTTPSAAASNSSTPVATSAASNTSAPSLQTVVKQGQTIKAVTTAIAVNNNVQSLTVTDADLQAAVTAAGSSPTAIVLSAASQAGQTTKAALTTAQLATLGKAPAGSSLIVSNTGSSLALPITALKNAPAGANLEMVISSQAQESSIFTGKLKGSTVIGTPVEFEANIITGGKSQPLQVAPGQFISRSFTIPGQIEPNTAGVLYIADGNVYPVPSIFTKQADGSTVVKVSRPGFSTYAAATRPVSFEDISSSYAQSEIQSLANKLLINGTTDTTFSPKKNVTRAEFAALITRAIGLTSGTAAPFSDIPAGSWYSGDVAAAYEAGLITGRNSGKFDPNANISRQEIAVILGKAVDLLQIKTAVDGPARTPYHDASSFAGYAKDSIEKASAAGIISGEAIQGSSYFKPNAPATREASANVLHLFLQKAALIN</sequence>
<name>A0ABW4DI65_9BACL</name>
<keyword evidence="2" id="KW-0134">Cell wall</keyword>
<dbReference type="InterPro" id="IPR022398">
    <property type="entry name" value="Peptidase_S8_His-AS"/>
</dbReference>
<dbReference type="Proteomes" id="UP001597340">
    <property type="component" value="Unassembled WGS sequence"/>
</dbReference>
<feature type="region of interest" description="Disordered" evidence="10">
    <location>
        <begin position="988"/>
        <end position="1029"/>
    </location>
</feature>
<evidence type="ECO:0000256" key="5">
    <source>
        <dbReference type="ARBA" id="ARBA00022729"/>
    </source>
</evidence>
<reference evidence="14" key="1">
    <citation type="journal article" date="2019" name="Int. J. Syst. Evol. Microbiol.">
        <title>The Global Catalogue of Microorganisms (GCM) 10K type strain sequencing project: providing services to taxonomists for standard genome sequencing and annotation.</title>
        <authorList>
            <consortium name="The Broad Institute Genomics Platform"/>
            <consortium name="The Broad Institute Genome Sequencing Center for Infectious Disease"/>
            <person name="Wu L."/>
            <person name="Ma J."/>
        </authorList>
    </citation>
    <scope>NUCLEOTIDE SEQUENCE [LARGE SCALE GENOMIC DNA]</scope>
    <source>
        <strain evidence="14">CCM 9147</strain>
    </source>
</reference>
<dbReference type="SUPFAM" id="SSF52025">
    <property type="entry name" value="PA domain"/>
    <property type="match status" value="1"/>
</dbReference>
<dbReference type="PROSITE" id="PS51272">
    <property type="entry name" value="SLH"/>
    <property type="match status" value="3"/>
</dbReference>
<dbReference type="InterPro" id="IPR050131">
    <property type="entry name" value="Peptidase_S8_subtilisin-like"/>
</dbReference>
<evidence type="ECO:0000259" key="12">
    <source>
        <dbReference type="PROSITE" id="PS51272"/>
    </source>
</evidence>
<dbReference type="PROSITE" id="PS00138">
    <property type="entry name" value="SUBTILASE_SER"/>
    <property type="match status" value="1"/>
</dbReference>
<proteinExistence type="inferred from homology"/>
<comment type="caution">
    <text evidence="13">The sequence shown here is derived from an EMBL/GenBank/DDBJ whole genome shotgun (WGS) entry which is preliminary data.</text>
</comment>
<dbReference type="PROSITE" id="PS00137">
    <property type="entry name" value="SUBTILASE_HIS"/>
    <property type="match status" value="1"/>
</dbReference>
<dbReference type="CDD" id="cd07474">
    <property type="entry name" value="Peptidases_S8_subtilisin_Vpr-like"/>
    <property type="match status" value="1"/>
</dbReference>
<keyword evidence="7 8" id="KW-0720">Serine protease</keyword>
<dbReference type="PRINTS" id="PR00723">
    <property type="entry name" value="SUBTILISIN"/>
</dbReference>
<feature type="domain" description="SLH" evidence="12">
    <location>
        <begin position="1303"/>
        <end position="1366"/>
    </location>
</feature>
<dbReference type="InterPro" id="IPR023827">
    <property type="entry name" value="Peptidase_S8_Asp-AS"/>
</dbReference>
<evidence type="ECO:0000256" key="11">
    <source>
        <dbReference type="SAM" id="SignalP"/>
    </source>
</evidence>
<feature type="active site" description="Charge relay system" evidence="8">
    <location>
        <position position="260"/>
    </location>
</feature>
<feature type="signal peptide" evidence="11">
    <location>
        <begin position="1"/>
        <end position="31"/>
    </location>
</feature>
<dbReference type="InterPro" id="IPR010259">
    <property type="entry name" value="S8pro/Inhibitor_I9"/>
</dbReference>
<organism evidence="13 14">
    <name type="scientific">Paenibacillus farraposensis</name>
    <dbReference type="NCBI Taxonomy" id="2807095"/>
    <lineage>
        <taxon>Bacteria</taxon>
        <taxon>Bacillati</taxon>
        <taxon>Bacillota</taxon>
        <taxon>Bacilli</taxon>
        <taxon>Bacillales</taxon>
        <taxon>Paenibacillaceae</taxon>
        <taxon>Paenibacillus</taxon>
    </lineage>
</organism>
<keyword evidence="14" id="KW-1185">Reference proteome</keyword>
<keyword evidence="3" id="KW-0964">Secreted</keyword>
<feature type="compositionally biased region" description="Low complexity" evidence="10">
    <location>
        <begin position="1004"/>
        <end position="1029"/>
    </location>
</feature>
<feature type="active site" description="Charge relay system" evidence="8">
    <location>
        <position position="211"/>
    </location>
</feature>
<dbReference type="EMBL" id="JBHTNZ010000038">
    <property type="protein sequence ID" value="MFD1463643.1"/>
    <property type="molecule type" value="Genomic_DNA"/>
</dbReference>
<evidence type="ECO:0000256" key="4">
    <source>
        <dbReference type="ARBA" id="ARBA00022670"/>
    </source>
</evidence>
<dbReference type="InterPro" id="IPR001119">
    <property type="entry name" value="SLH_dom"/>
</dbReference>
<evidence type="ECO:0000256" key="6">
    <source>
        <dbReference type="ARBA" id="ARBA00022801"/>
    </source>
</evidence>
<evidence type="ECO:0000256" key="10">
    <source>
        <dbReference type="SAM" id="MobiDB-lite"/>
    </source>
</evidence>
<dbReference type="InterPro" id="IPR003137">
    <property type="entry name" value="PA_domain"/>
</dbReference>
<feature type="chain" id="PRO_5046833362" evidence="11">
    <location>
        <begin position="32"/>
        <end position="1433"/>
    </location>
</feature>
<dbReference type="InterPro" id="IPR046450">
    <property type="entry name" value="PA_dom_sf"/>
</dbReference>
<dbReference type="InterPro" id="IPR015500">
    <property type="entry name" value="Peptidase_S8_subtilisin-rel"/>
</dbReference>
<dbReference type="Gene3D" id="3.50.30.30">
    <property type="match status" value="1"/>
</dbReference>
<evidence type="ECO:0000256" key="9">
    <source>
        <dbReference type="RuleBase" id="RU003355"/>
    </source>
</evidence>
<keyword evidence="6 8" id="KW-0378">Hydrolase</keyword>
<gene>
    <name evidence="13" type="ORF">ACFQ5D_20295</name>
</gene>
<dbReference type="Pfam" id="PF02225">
    <property type="entry name" value="PA"/>
    <property type="match status" value="1"/>
</dbReference>
<evidence type="ECO:0000256" key="8">
    <source>
        <dbReference type="PROSITE-ProRule" id="PRU01240"/>
    </source>
</evidence>
<dbReference type="Pfam" id="PF05922">
    <property type="entry name" value="Inhibitor_I9"/>
    <property type="match status" value="1"/>
</dbReference>
<evidence type="ECO:0000256" key="2">
    <source>
        <dbReference type="ARBA" id="ARBA00022512"/>
    </source>
</evidence>
<keyword evidence="4 8" id="KW-0645">Protease</keyword>
<evidence type="ECO:0000313" key="13">
    <source>
        <dbReference type="EMBL" id="MFD1463643.1"/>
    </source>
</evidence>
<dbReference type="PROSITE" id="PS00136">
    <property type="entry name" value="SUBTILASE_ASP"/>
    <property type="match status" value="1"/>
</dbReference>
<dbReference type="Gene3D" id="3.40.50.200">
    <property type="entry name" value="Peptidase S8/S53 domain"/>
    <property type="match status" value="2"/>
</dbReference>
<dbReference type="RefSeq" id="WP_229525081.1">
    <property type="nucleotide sequence ID" value="NZ_JAFFQR010000084.1"/>
</dbReference>
<dbReference type="PANTHER" id="PTHR43806:SF65">
    <property type="entry name" value="SERINE PROTEASE APRX"/>
    <property type="match status" value="1"/>
</dbReference>
<feature type="active site" description="Charge relay system" evidence="8">
    <location>
        <position position="630"/>
    </location>
</feature>
<evidence type="ECO:0000256" key="3">
    <source>
        <dbReference type="ARBA" id="ARBA00022525"/>
    </source>
</evidence>
<evidence type="ECO:0000256" key="7">
    <source>
        <dbReference type="ARBA" id="ARBA00022825"/>
    </source>
</evidence>
<accession>A0ABW4DI65</accession>
<feature type="domain" description="SLH" evidence="12">
    <location>
        <begin position="1244"/>
        <end position="1302"/>
    </location>
</feature>
<feature type="compositionally biased region" description="Gly residues" evidence="10">
    <location>
        <begin position="993"/>
        <end position="1002"/>
    </location>
</feature>
<feature type="domain" description="SLH" evidence="12">
    <location>
        <begin position="1370"/>
        <end position="1433"/>
    </location>
</feature>
<evidence type="ECO:0000313" key="14">
    <source>
        <dbReference type="Proteomes" id="UP001597340"/>
    </source>
</evidence>
<protein>
    <submittedName>
        <fullName evidence="13">S8 family serine peptidase</fullName>
    </submittedName>
</protein>
<evidence type="ECO:0000256" key="1">
    <source>
        <dbReference type="ARBA" id="ARBA00011073"/>
    </source>
</evidence>
<dbReference type="PANTHER" id="PTHR43806">
    <property type="entry name" value="PEPTIDASE S8"/>
    <property type="match status" value="1"/>
</dbReference>
<dbReference type="Pfam" id="PF00395">
    <property type="entry name" value="SLH"/>
    <property type="match status" value="3"/>
</dbReference>
<dbReference type="InterPro" id="IPR023828">
    <property type="entry name" value="Peptidase_S8_Ser-AS"/>
</dbReference>
<dbReference type="InterPro" id="IPR000209">
    <property type="entry name" value="Peptidase_S8/S53_dom"/>
</dbReference>
<dbReference type="Pfam" id="PF00082">
    <property type="entry name" value="Peptidase_S8"/>
    <property type="match status" value="1"/>
</dbReference>
<dbReference type="InterPro" id="IPR036852">
    <property type="entry name" value="Peptidase_S8/S53_dom_sf"/>
</dbReference>
<comment type="similarity">
    <text evidence="1 8 9">Belongs to the peptidase S8 family.</text>
</comment>